<proteinExistence type="predicted"/>
<evidence type="ECO:0000313" key="1">
    <source>
        <dbReference type="EMBL" id="AEC02368.1"/>
    </source>
</evidence>
<dbReference type="Pfam" id="PF09614">
    <property type="entry name" value="Cas_Csy2"/>
    <property type="match status" value="1"/>
</dbReference>
<dbReference type="KEGG" id="scc:Spico_1152"/>
<dbReference type="InterPro" id="IPR013398">
    <property type="entry name" value="CRISPR-assoc_prot_Csy2"/>
</dbReference>
<protein>
    <submittedName>
        <fullName evidence="1">CRISPR-associated protein, Csy2 family</fullName>
    </submittedName>
</protein>
<dbReference type="Proteomes" id="UP000007939">
    <property type="component" value="Chromosome"/>
</dbReference>
<name>F4GL28_PARC1</name>
<reference evidence="2" key="1">
    <citation type="submission" date="2011-04" db="EMBL/GenBank/DDBJ databases">
        <title>The complete genome of Spirochaeta coccoides DSM 17374.</title>
        <authorList>
            <person name="Lucas S."/>
            <person name="Copeland A."/>
            <person name="Lapidus A."/>
            <person name="Bruce D."/>
            <person name="Goodwin L."/>
            <person name="Pitluck S."/>
            <person name="Peters L."/>
            <person name="Kyrpides N."/>
            <person name="Mavromatis K."/>
            <person name="Pagani I."/>
            <person name="Ivanova N."/>
            <person name="Ovchinnikova G."/>
            <person name="Lu M."/>
            <person name="Detter J.C."/>
            <person name="Tapia R."/>
            <person name="Han C."/>
            <person name="Land M."/>
            <person name="Hauser L."/>
            <person name="Markowitz V."/>
            <person name="Cheng J.-F."/>
            <person name="Hugenholtz P."/>
            <person name="Woyke T."/>
            <person name="Wu D."/>
            <person name="Spring S."/>
            <person name="Schroeder M."/>
            <person name="Brambilla E."/>
            <person name="Klenk H.-P."/>
            <person name="Eisen J.A."/>
        </authorList>
    </citation>
    <scope>NUCLEOTIDE SEQUENCE [LARGE SCALE GENOMIC DNA]</scope>
    <source>
        <strain evidence="2">ATCC BAA-1237 / DSM 17374 / SPN1</strain>
    </source>
</reference>
<dbReference type="RefSeq" id="WP_013739763.1">
    <property type="nucleotide sequence ID" value="NC_015436.1"/>
</dbReference>
<accession>F4GL28</accession>
<dbReference type="AlphaFoldDB" id="F4GL28"/>
<evidence type="ECO:0000313" key="2">
    <source>
        <dbReference type="Proteomes" id="UP000007939"/>
    </source>
</evidence>
<dbReference type="HOGENOM" id="CLU_073578_0_0_12"/>
<sequence length="297" mass="33438">MSIVMVLPHICVLNANAHSSPYTVGFPAMTAWLGAAHFLQREIVQNENMKLVKCEGVGIVCHDFTMHSYRDREKYVASLIGTSNPLDKKGDRPSFIEEAKCSLEVSLIIQISGLDLMYRNDFINLVNGILIGRMKIASGDVMKAGKPRLENADTESLPRLMGSLMPGYVLVERRKLMVDALKENPQADAMDVVLDYLKVHNTCSQADDVVEWSQNRKGMGWIVPISVGYQAITGFVDSPGQRDTSVPHRFVESVVTLGEFKMVYRIRKLDDMLWHYHVTADNELYVCRNEKLIEGDE</sequence>
<organism evidence="1 2">
    <name type="scientific">Parasphaerochaeta coccoides (strain ATCC BAA-1237 / DSM 17374 / SPN1)</name>
    <name type="common">Sphaerochaeta coccoides</name>
    <dbReference type="NCBI Taxonomy" id="760011"/>
    <lineage>
        <taxon>Bacteria</taxon>
        <taxon>Pseudomonadati</taxon>
        <taxon>Spirochaetota</taxon>
        <taxon>Spirochaetia</taxon>
        <taxon>Spirochaetales</taxon>
        <taxon>Sphaerochaetaceae</taxon>
        <taxon>Parasphaerochaeta</taxon>
    </lineage>
</organism>
<dbReference type="eggNOG" id="ENOG502Z9HE">
    <property type="taxonomic scope" value="Bacteria"/>
</dbReference>
<dbReference type="NCBIfam" id="TIGR02565">
    <property type="entry name" value="cas_Csy2"/>
    <property type="match status" value="1"/>
</dbReference>
<dbReference type="OrthoDB" id="1550641at2"/>
<dbReference type="STRING" id="760011.Spico_1152"/>
<reference evidence="1 2" key="2">
    <citation type="journal article" date="2012" name="Stand. Genomic Sci.">
        <title>Complete genome sequence of the termite hindgut bacterium Spirochaeta coccoides type strain (SPN1(T)), reclassification in the genus Sphaerochaeta as Sphaerochaeta coccoides comb. nov. and emendations of the family Spirochaetaceae and the genus Sphaerochaeta.</title>
        <authorList>
            <person name="Abt B."/>
            <person name="Han C."/>
            <person name="Scheuner C."/>
            <person name="Lu M."/>
            <person name="Lapidus A."/>
            <person name="Nolan M."/>
            <person name="Lucas S."/>
            <person name="Hammon N."/>
            <person name="Deshpande S."/>
            <person name="Cheng J.F."/>
            <person name="Tapia R."/>
            <person name="Goodwin L.A."/>
            <person name="Pitluck S."/>
            <person name="Liolios K."/>
            <person name="Pagani I."/>
            <person name="Ivanova N."/>
            <person name="Mavromatis K."/>
            <person name="Mikhailova N."/>
            <person name="Huntemann M."/>
            <person name="Pati A."/>
            <person name="Chen A."/>
            <person name="Palaniappan K."/>
            <person name="Land M."/>
            <person name="Hauser L."/>
            <person name="Brambilla E.M."/>
            <person name="Rohde M."/>
            <person name="Spring S."/>
            <person name="Gronow S."/>
            <person name="Goker M."/>
            <person name="Woyke T."/>
            <person name="Bristow J."/>
            <person name="Eisen J.A."/>
            <person name="Markowitz V."/>
            <person name="Hugenholtz P."/>
            <person name="Kyrpides N.C."/>
            <person name="Klenk H.P."/>
            <person name="Detter J.C."/>
        </authorList>
    </citation>
    <scope>NUCLEOTIDE SEQUENCE [LARGE SCALE GENOMIC DNA]</scope>
    <source>
        <strain evidence="2">ATCC BAA-1237 / DSM 17374 / SPN1</strain>
    </source>
</reference>
<keyword evidence="2" id="KW-1185">Reference proteome</keyword>
<gene>
    <name evidence="1" type="ordered locus">Spico_1152</name>
</gene>
<dbReference type="EMBL" id="CP002659">
    <property type="protein sequence ID" value="AEC02368.1"/>
    <property type="molecule type" value="Genomic_DNA"/>
</dbReference>
<dbReference type="CDD" id="cd09736">
    <property type="entry name" value="Csy2_I-F"/>
    <property type="match status" value="1"/>
</dbReference>